<organism evidence="2 3">
    <name type="scientific">Ramlibacter monticola</name>
    <dbReference type="NCBI Taxonomy" id="1926872"/>
    <lineage>
        <taxon>Bacteria</taxon>
        <taxon>Pseudomonadati</taxon>
        <taxon>Pseudomonadota</taxon>
        <taxon>Betaproteobacteria</taxon>
        <taxon>Burkholderiales</taxon>
        <taxon>Comamonadaceae</taxon>
        <taxon>Ramlibacter</taxon>
    </lineage>
</organism>
<reference evidence="2 3" key="1">
    <citation type="journal article" date="2017" name="Int. J. Syst. Evol. Microbiol.">
        <title>Ramlibacter monticola sp. nov., isolated from forest soil.</title>
        <authorList>
            <person name="Chaudhary D.K."/>
            <person name="Kim J."/>
        </authorList>
    </citation>
    <scope>NUCLEOTIDE SEQUENCE [LARGE SCALE GENOMIC DNA]</scope>
    <source>
        <strain evidence="2 3">KACC 19175</strain>
    </source>
</reference>
<feature type="transmembrane region" description="Helical" evidence="1">
    <location>
        <begin position="36"/>
        <end position="58"/>
    </location>
</feature>
<dbReference type="PANTHER" id="PTHR38598:SF1">
    <property type="entry name" value="INNER MEMBRANE PROTEIN YJCH"/>
    <property type="match status" value="1"/>
</dbReference>
<dbReference type="Pfam" id="PF04341">
    <property type="entry name" value="DUF485"/>
    <property type="match status" value="1"/>
</dbReference>
<feature type="transmembrane region" description="Helical" evidence="1">
    <location>
        <begin position="70"/>
        <end position="94"/>
    </location>
</feature>
<keyword evidence="1" id="KW-1133">Transmembrane helix</keyword>
<dbReference type="Proteomes" id="UP000599109">
    <property type="component" value="Unassembled WGS sequence"/>
</dbReference>
<evidence type="ECO:0000313" key="3">
    <source>
        <dbReference type="Proteomes" id="UP000599109"/>
    </source>
</evidence>
<evidence type="ECO:0000313" key="2">
    <source>
        <dbReference type="EMBL" id="MBL0394565.1"/>
    </source>
</evidence>
<name>A0A936Z3T5_9BURK</name>
<dbReference type="InterPro" id="IPR052959">
    <property type="entry name" value="Inner_membrane_assoc"/>
</dbReference>
<dbReference type="RefSeq" id="WP_201677276.1">
    <property type="nucleotide sequence ID" value="NZ_JAEQNE010000008.1"/>
</dbReference>
<dbReference type="GO" id="GO:0005886">
    <property type="term" value="C:plasma membrane"/>
    <property type="evidence" value="ECO:0007669"/>
    <property type="project" value="TreeGrafter"/>
</dbReference>
<protein>
    <submittedName>
        <fullName evidence="2">DUF485 domain-containing protein</fullName>
    </submittedName>
</protein>
<keyword evidence="3" id="KW-1185">Reference proteome</keyword>
<sequence>MPGANKGKAQSPRLDDVTERIRANPKYQELRRKRNGFGWALTAAMLVVYYGYISLIAFNKPFLSQPIGSGVTTLGVPIGMGVIIFTILITGFYVRRANNEYDALTRAILEEEVK</sequence>
<dbReference type="InterPro" id="IPR007436">
    <property type="entry name" value="DUF485"/>
</dbReference>
<accession>A0A936Z3T5</accession>
<dbReference type="AlphaFoldDB" id="A0A936Z3T5"/>
<keyword evidence="1" id="KW-0812">Transmembrane</keyword>
<dbReference type="PANTHER" id="PTHR38598">
    <property type="entry name" value="INNER MEMBRANE PROTEIN YJCH"/>
    <property type="match status" value="1"/>
</dbReference>
<comment type="caution">
    <text evidence="2">The sequence shown here is derived from an EMBL/GenBank/DDBJ whole genome shotgun (WGS) entry which is preliminary data.</text>
</comment>
<dbReference type="EMBL" id="JAEQNE010000008">
    <property type="protein sequence ID" value="MBL0394565.1"/>
    <property type="molecule type" value="Genomic_DNA"/>
</dbReference>
<keyword evidence="1" id="KW-0472">Membrane</keyword>
<evidence type="ECO:0000256" key="1">
    <source>
        <dbReference type="SAM" id="Phobius"/>
    </source>
</evidence>
<gene>
    <name evidence="2" type="ORF">JJ685_25725</name>
</gene>
<proteinExistence type="predicted"/>